<reference evidence="1 2" key="1">
    <citation type="journal article" date="2021" name="Commun. Biol.">
        <title>The genome of Shorea leprosula (Dipterocarpaceae) highlights the ecological relevance of drought in aseasonal tropical rainforests.</title>
        <authorList>
            <person name="Ng K.K.S."/>
            <person name="Kobayashi M.J."/>
            <person name="Fawcett J.A."/>
            <person name="Hatakeyama M."/>
            <person name="Paape T."/>
            <person name="Ng C.H."/>
            <person name="Ang C.C."/>
            <person name="Tnah L.H."/>
            <person name="Lee C.T."/>
            <person name="Nishiyama T."/>
            <person name="Sese J."/>
            <person name="O'Brien M.J."/>
            <person name="Copetti D."/>
            <person name="Mohd Noor M.I."/>
            <person name="Ong R.C."/>
            <person name="Putra M."/>
            <person name="Sireger I.Z."/>
            <person name="Indrioko S."/>
            <person name="Kosugi Y."/>
            <person name="Izuno A."/>
            <person name="Isagi Y."/>
            <person name="Lee S.L."/>
            <person name="Shimizu K.K."/>
        </authorList>
    </citation>
    <scope>NUCLEOTIDE SEQUENCE [LARGE SCALE GENOMIC DNA]</scope>
    <source>
        <strain evidence="1">214</strain>
    </source>
</reference>
<name>A0AAV5K1X7_9ROSI</name>
<gene>
    <name evidence="1" type="ORF">SLEP1_g27668</name>
</gene>
<proteinExistence type="predicted"/>
<comment type="caution">
    <text evidence="1">The sequence shown here is derived from an EMBL/GenBank/DDBJ whole genome shotgun (WGS) entry which is preliminary data.</text>
</comment>
<evidence type="ECO:0000313" key="2">
    <source>
        <dbReference type="Proteomes" id="UP001054252"/>
    </source>
</evidence>
<keyword evidence="2" id="KW-1185">Reference proteome</keyword>
<protein>
    <submittedName>
        <fullName evidence="1">Uncharacterized protein</fullName>
    </submittedName>
</protein>
<evidence type="ECO:0000313" key="1">
    <source>
        <dbReference type="EMBL" id="GKV17126.1"/>
    </source>
</evidence>
<organism evidence="1 2">
    <name type="scientific">Rubroshorea leprosula</name>
    <dbReference type="NCBI Taxonomy" id="152421"/>
    <lineage>
        <taxon>Eukaryota</taxon>
        <taxon>Viridiplantae</taxon>
        <taxon>Streptophyta</taxon>
        <taxon>Embryophyta</taxon>
        <taxon>Tracheophyta</taxon>
        <taxon>Spermatophyta</taxon>
        <taxon>Magnoliopsida</taxon>
        <taxon>eudicotyledons</taxon>
        <taxon>Gunneridae</taxon>
        <taxon>Pentapetalae</taxon>
        <taxon>rosids</taxon>
        <taxon>malvids</taxon>
        <taxon>Malvales</taxon>
        <taxon>Dipterocarpaceae</taxon>
        <taxon>Rubroshorea</taxon>
    </lineage>
</organism>
<dbReference type="AlphaFoldDB" id="A0AAV5K1X7"/>
<accession>A0AAV5K1X7</accession>
<dbReference type="EMBL" id="BPVZ01000047">
    <property type="protein sequence ID" value="GKV17126.1"/>
    <property type="molecule type" value="Genomic_DNA"/>
</dbReference>
<dbReference type="Proteomes" id="UP001054252">
    <property type="component" value="Unassembled WGS sequence"/>
</dbReference>
<sequence>MNVYIKIYIYAIWVMKINKIKVINIAFWDWSGTIEKGLSM</sequence>